<keyword evidence="2" id="KW-1185">Reference proteome</keyword>
<protein>
    <submittedName>
        <fullName evidence="1">Uncharacterized protein</fullName>
    </submittedName>
</protein>
<dbReference type="Gene3D" id="2.60.120.200">
    <property type="match status" value="1"/>
</dbReference>
<dbReference type="AlphaFoldDB" id="V9DUH9"/>
<proteinExistence type="predicted"/>
<dbReference type="eggNOG" id="ENOG502RRVH">
    <property type="taxonomic scope" value="Eukaryota"/>
</dbReference>
<reference evidence="1 2" key="1">
    <citation type="submission" date="2013-11" db="EMBL/GenBank/DDBJ databases">
        <title>The Genome Sequence of Phytophthora parasitica P1569.</title>
        <authorList>
            <consortium name="The Broad Institute Genomics Platform"/>
            <person name="Russ C."/>
            <person name="Tyler B."/>
            <person name="Panabieres F."/>
            <person name="Shan W."/>
            <person name="Tripathy S."/>
            <person name="Grunwald N."/>
            <person name="Machado M."/>
            <person name="Johnson C.S."/>
            <person name="Arredondo F."/>
            <person name="Hong C."/>
            <person name="Coffey M."/>
            <person name="Young S.K."/>
            <person name="Zeng Q."/>
            <person name="Gargeya S."/>
            <person name="Fitzgerald M."/>
            <person name="Abouelleil A."/>
            <person name="Alvarado L."/>
            <person name="Chapman S.B."/>
            <person name="Gainer-Dewar J."/>
            <person name="Goldberg J."/>
            <person name="Griggs A."/>
            <person name="Gujja S."/>
            <person name="Hansen M."/>
            <person name="Howarth C."/>
            <person name="Imamovic A."/>
            <person name="Ireland A."/>
            <person name="Larimer J."/>
            <person name="McCowan C."/>
            <person name="Murphy C."/>
            <person name="Pearson M."/>
            <person name="Poon T.W."/>
            <person name="Priest M."/>
            <person name="Roberts A."/>
            <person name="Saif S."/>
            <person name="Shea T."/>
            <person name="Sykes S."/>
            <person name="Wortman J."/>
            <person name="Nusbaum C."/>
            <person name="Birren B."/>
        </authorList>
    </citation>
    <scope>NUCLEOTIDE SEQUENCE [LARGE SCALE GENOMIC DNA]</scope>
    <source>
        <strain evidence="1 2">P1569</strain>
    </source>
</reference>
<evidence type="ECO:0000313" key="2">
    <source>
        <dbReference type="Proteomes" id="UP000018721"/>
    </source>
</evidence>
<dbReference type="SUPFAM" id="SSF49899">
    <property type="entry name" value="Concanavalin A-like lectins/glucanases"/>
    <property type="match status" value="1"/>
</dbReference>
<name>V9DUH9_PHYNI</name>
<gene>
    <name evidence="1" type="ORF">F443_22908</name>
</gene>
<feature type="non-terminal residue" evidence="1">
    <location>
        <position position="251"/>
    </location>
</feature>
<dbReference type="EMBL" id="ANIZ01004617">
    <property type="protein sequence ID" value="ETI29973.1"/>
    <property type="molecule type" value="Genomic_DNA"/>
</dbReference>
<organism evidence="1 2">
    <name type="scientific">Phytophthora nicotianae P1569</name>
    <dbReference type="NCBI Taxonomy" id="1317065"/>
    <lineage>
        <taxon>Eukaryota</taxon>
        <taxon>Sar</taxon>
        <taxon>Stramenopiles</taxon>
        <taxon>Oomycota</taxon>
        <taxon>Peronosporomycetes</taxon>
        <taxon>Peronosporales</taxon>
        <taxon>Peronosporaceae</taxon>
        <taxon>Phytophthora</taxon>
    </lineage>
</organism>
<dbReference type="HOGENOM" id="CLU_1109445_0_0_1"/>
<evidence type="ECO:0000313" key="1">
    <source>
        <dbReference type="EMBL" id="ETI29973.1"/>
    </source>
</evidence>
<comment type="caution">
    <text evidence="1">The sequence shown here is derived from an EMBL/GenBank/DDBJ whole genome shotgun (WGS) entry which is preliminary data.</text>
</comment>
<dbReference type="Proteomes" id="UP000018721">
    <property type="component" value="Unassembled WGS sequence"/>
</dbReference>
<dbReference type="InterPro" id="IPR013320">
    <property type="entry name" value="ConA-like_dom_sf"/>
</dbReference>
<sequence>MTISVKILASGTAIYQKDFAFSDTMTFDETLKIIHLRFDIGDSLQFIELTILDDNVKGPASLQVATVNSNGFADVRSSSGHHQRHCFDDLFGDAEYDQKCDFAAPTGACTYACELDGGLTSGLDAYNVLDLGGDDYIISMNGVRGFPTWGFTVSLWTKATRTDSNACLYSYPGTSSTAPVVPLVLCNLNADSDVSDLPTFVNIWDNVWYFVVVTWNAEDALLLYDNDAGVRWMALSTKNDYRFQRSLHSRQ</sequence>
<accession>V9DUH9</accession>